<reference evidence="12 15" key="1">
    <citation type="submission" date="2023-02" db="EMBL/GenBank/DDBJ databases">
        <title>Pathogen: clinical or host-associated sample.</title>
        <authorList>
            <person name="Hergert J."/>
            <person name="Casey R."/>
            <person name="Wagner J."/>
            <person name="Young E.L."/>
            <person name="Oakeson K.F."/>
        </authorList>
    </citation>
    <scope>NUCLEOTIDE SEQUENCE</scope>
    <source>
        <strain evidence="13 15">2022CK-00829</strain>
        <strain evidence="12">2022CK-00830</strain>
    </source>
</reference>
<proteinExistence type="inferred from homology"/>
<keyword evidence="4" id="KW-0133">Cell shape</keyword>
<name>A0AAX3MUG6_9BACL</name>
<dbReference type="AlphaFoldDB" id="A0AAX3MUG6"/>
<dbReference type="PANTHER" id="PTHR21581:SF33">
    <property type="entry name" value="D-ALANYL-D-ALANINE CARBOXYPEPTIDASE DACB"/>
    <property type="match status" value="1"/>
</dbReference>
<evidence type="ECO:0000256" key="10">
    <source>
        <dbReference type="SAM" id="SignalP"/>
    </source>
</evidence>
<dbReference type="GO" id="GO:0009252">
    <property type="term" value="P:peptidoglycan biosynthetic process"/>
    <property type="evidence" value="ECO:0007669"/>
    <property type="project" value="UniProtKB-KW"/>
</dbReference>
<dbReference type="InterPro" id="IPR012338">
    <property type="entry name" value="Beta-lactam/transpept-like"/>
</dbReference>
<evidence type="ECO:0000256" key="4">
    <source>
        <dbReference type="ARBA" id="ARBA00022960"/>
    </source>
</evidence>
<dbReference type="GO" id="GO:0071555">
    <property type="term" value="P:cell wall organization"/>
    <property type="evidence" value="ECO:0007669"/>
    <property type="project" value="UniProtKB-KW"/>
</dbReference>
<sequence>MNLFKKMTILPLVFSLFTLPFTAHADHKPGHVEAPMLSTHAQTAALIDVTSGRILYSKDGEKEMRIASLTKIMTAIVAIEQGDLKSTVTVSKNAAGKEGSSLYLKLGEKMTLENMLFGLMLRSGNDAATAIAEHIGGSEEGFVYLMNKKADEIGLVHSQFRNPHGLDDEGHYSTAEDMAKLTAYALHNVDFKRIVATPEHKAPNPEESWDYDWHNKNKMLRLYEGADGVKTGYTKKALRCLVSSATRNGQQLVAVTLNDGNDWNDHASMLDYGFEHYPLNELAAKGQSIQQYEYITGNAFKYPLLAGETGEVRTKLVLYNQRSESESRSETADANFGLKGRIEFSLNGVKIGEVPVYEKGSFIPKDKAAETIALPYDQLKENSLFGSLKRVLDQLFN</sequence>
<dbReference type="EMBL" id="CP118101">
    <property type="protein sequence ID" value="WDH81273.1"/>
    <property type="molecule type" value="Genomic_DNA"/>
</dbReference>
<evidence type="ECO:0000256" key="8">
    <source>
        <dbReference type="PIRSR" id="PIRSR618044-2"/>
    </source>
</evidence>
<feature type="domain" description="Peptidase S11 D-alanyl-D-alanine carboxypeptidase A N-terminal" evidence="11">
    <location>
        <begin position="35"/>
        <end position="259"/>
    </location>
</feature>
<evidence type="ECO:0000256" key="7">
    <source>
        <dbReference type="PIRSR" id="PIRSR618044-1"/>
    </source>
</evidence>
<evidence type="ECO:0000313" key="13">
    <source>
        <dbReference type="EMBL" id="WDI00987.1"/>
    </source>
</evidence>
<keyword evidence="2 10" id="KW-0732">Signal</keyword>
<dbReference type="InterPro" id="IPR018044">
    <property type="entry name" value="Peptidase_S11"/>
</dbReference>
<comment type="similarity">
    <text evidence="1 9">Belongs to the peptidase S11 family.</text>
</comment>
<dbReference type="SUPFAM" id="SSF56601">
    <property type="entry name" value="beta-lactamase/transpeptidase-like"/>
    <property type="match status" value="1"/>
</dbReference>
<keyword evidence="12" id="KW-0645">Protease</keyword>
<dbReference type="RefSeq" id="WP_274337320.1">
    <property type="nucleotide sequence ID" value="NZ_CP118101.1"/>
</dbReference>
<feature type="active site" evidence="7">
    <location>
        <position position="123"/>
    </location>
</feature>
<evidence type="ECO:0000313" key="14">
    <source>
        <dbReference type="Proteomes" id="UP001220962"/>
    </source>
</evidence>
<evidence type="ECO:0000313" key="15">
    <source>
        <dbReference type="Proteomes" id="UP001221519"/>
    </source>
</evidence>
<dbReference type="GO" id="GO:0009002">
    <property type="term" value="F:serine-type D-Ala-D-Ala carboxypeptidase activity"/>
    <property type="evidence" value="ECO:0007669"/>
    <property type="project" value="InterPro"/>
</dbReference>
<feature type="active site" description="Proton acceptor" evidence="7">
    <location>
        <position position="71"/>
    </location>
</feature>
<dbReference type="Gene3D" id="2.30.140.30">
    <property type="match status" value="1"/>
</dbReference>
<keyword evidence="3" id="KW-0378">Hydrolase</keyword>
<protein>
    <submittedName>
        <fullName evidence="12">D-alanyl-D-alanine carboxypeptidase</fullName>
    </submittedName>
</protein>
<dbReference type="EMBL" id="CP118108">
    <property type="protein sequence ID" value="WDI00987.1"/>
    <property type="molecule type" value="Genomic_DNA"/>
</dbReference>
<evidence type="ECO:0000256" key="3">
    <source>
        <dbReference type="ARBA" id="ARBA00022801"/>
    </source>
</evidence>
<dbReference type="PRINTS" id="PR00725">
    <property type="entry name" value="DADACBPTASE1"/>
</dbReference>
<evidence type="ECO:0000256" key="5">
    <source>
        <dbReference type="ARBA" id="ARBA00022984"/>
    </source>
</evidence>
<feature type="chain" id="PRO_5043813856" evidence="10">
    <location>
        <begin position="26"/>
        <end position="397"/>
    </location>
</feature>
<organism evidence="12 14">
    <name type="scientific">Paenibacillus urinalis</name>
    <dbReference type="NCBI Taxonomy" id="521520"/>
    <lineage>
        <taxon>Bacteria</taxon>
        <taxon>Bacillati</taxon>
        <taxon>Bacillota</taxon>
        <taxon>Bacilli</taxon>
        <taxon>Bacillales</taxon>
        <taxon>Paenibacillaceae</taxon>
        <taxon>Paenibacillus</taxon>
    </lineage>
</organism>
<dbReference type="PANTHER" id="PTHR21581">
    <property type="entry name" value="D-ALANYL-D-ALANINE CARBOXYPEPTIDASE"/>
    <property type="match status" value="1"/>
</dbReference>
<keyword evidence="6" id="KW-0961">Cell wall biogenesis/degradation</keyword>
<dbReference type="Pfam" id="PF00768">
    <property type="entry name" value="Peptidase_S11"/>
    <property type="match status" value="1"/>
</dbReference>
<dbReference type="GO" id="GO:0008360">
    <property type="term" value="P:regulation of cell shape"/>
    <property type="evidence" value="ECO:0007669"/>
    <property type="project" value="UniProtKB-KW"/>
</dbReference>
<dbReference type="GO" id="GO:0006508">
    <property type="term" value="P:proteolysis"/>
    <property type="evidence" value="ECO:0007669"/>
    <property type="project" value="InterPro"/>
</dbReference>
<dbReference type="Gene3D" id="3.40.710.10">
    <property type="entry name" value="DD-peptidase/beta-lactamase superfamily"/>
    <property type="match status" value="1"/>
</dbReference>
<evidence type="ECO:0000313" key="12">
    <source>
        <dbReference type="EMBL" id="WDH81273.1"/>
    </source>
</evidence>
<evidence type="ECO:0000256" key="9">
    <source>
        <dbReference type="RuleBase" id="RU004016"/>
    </source>
</evidence>
<feature type="signal peptide" evidence="10">
    <location>
        <begin position="1"/>
        <end position="25"/>
    </location>
</feature>
<evidence type="ECO:0000256" key="1">
    <source>
        <dbReference type="ARBA" id="ARBA00007164"/>
    </source>
</evidence>
<dbReference type="InterPro" id="IPR001967">
    <property type="entry name" value="Peptidase_S11_N"/>
</dbReference>
<feature type="binding site" evidence="8">
    <location>
        <position position="230"/>
    </location>
    <ligand>
        <name>substrate</name>
    </ligand>
</feature>
<accession>A0AAX3MUG6</accession>
<keyword evidence="15" id="KW-1185">Reference proteome</keyword>
<evidence type="ECO:0000256" key="2">
    <source>
        <dbReference type="ARBA" id="ARBA00022729"/>
    </source>
</evidence>
<dbReference type="Proteomes" id="UP001220962">
    <property type="component" value="Chromosome"/>
</dbReference>
<evidence type="ECO:0000256" key="6">
    <source>
        <dbReference type="ARBA" id="ARBA00023316"/>
    </source>
</evidence>
<evidence type="ECO:0000259" key="11">
    <source>
        <dbReference type="Pfam" id="PF00768"/>
    </source>
</evidence>
<keyword evidence="5" id="KW-0573">Peptidoglycan synthesis</keyword>
<gene>
    <name evidence="12" type="ORF">PUW23_17265</name>
    <name evidence="13" type="ORF">PUW25_17105</name>
</gene>
<dbReference type="Proteomes" id="UP001221519">
    <property type="component" value="Chromosome"/>
</dbReference>
<feature type="active site" description="Acyl-ester intermediate" evidence="7">
    <location>
        <position position="68"/>
    </location>
</feature>
<keyword evidence="12" id="KW-0121">Carboxypeptidase</keyword>